<dbReference type="EMBL" id="PKPP01007301">
    <property type="protein sequence ID" value="PWA53772.1"/>
    <property type="molecule type" value="Genomic_DNA"/>
</dbReference>
<evidence type="ECO:0000313" key="4">
    <source>
        <dbReference type="EMBL" id="PWA53772.1"/>
    </source>
</evidence>
<evidence type="ECO:0000313" key="5">
    <source>
        <dbReference type="Proteomes" id="UP000245207"/>
    </source>
</evidence>
<keyword evidence="5" id="KW-1185">Reference proteome</keyword>
<dbReference type="PROSITE" id="PS51450">
    <property type="entry name" value="LRR"/>
    <property type="match status" value="1"/>
</dbReference>
<keyword evidence="2" id="KW-0677">Repeat</keyword>
<proteinExistence type="predicted"/>
<dbReference type="PANTHER" id="PTHR45752:SF195">
    <property type="entry name" value="LEUCINE-RICH REPEAT (LRR) FAMILY PROTEIN-RELATED"/>
    <property type="match status" value="1"/>
</dbReference>
<dbReference type="InterPro" id="IPR001611">
    <property type="entry name" value="Leu-rich_rpt"/>
</dbReference>
<dbReference type="SMART" id="SM00369">
    <property type="entry name" value="LRR_TYP"/>
    <property type="match status" value="2"/>
</dbReference>
<dbReference type="SUPFAM" id="SSF52058">
    <property type="entry name" value="L domain-like"/>
    <property type="match status" value="1"/>
</dbReference>
<accession>A0A2U1LXP0</accession>
<dbReference type="InterPro" id="IPR045344">
    <property type="entry name" value="C-JID"/>
</dbReference>
<dbReference type="GO" id="GO:0051707">
    <property type="term" value="P:response to other organism"/>
    <property type="evidence" value="ECO:0007669"/>
    <property type="project" value="UniProtKB-ARBA"/>
</dbReference>
<evidence type="ECO:0000256" key="1">
    <source>
        <dbReference type="ARBA" id="ARBA00022614"/>
    </source>
</evidence>
<dbReference type="InterPro" id="IPR050715">
    <property type="entry name" value="LRR-SigEffector_domain"/>
</dbReference>
<dbReference type="Pfam" id="PF20160">
    <property type="entry name" value="C-JID"/>
    <property type="match status" value="1"/>
</dbReference>
<dbReference type="InterPro" id="IPR032675">
    <property type="entry name" value="LRR_dom_sf"/>
</dbReference>
<feature type="domain" description="C-JID" evidence="3">
    <location>
        <begin position="245"/>
        <end position="374"/>
    </location>
</feature>
<organism evidence="4 5">
    <name type="scientific">Artemisia annua</name>
    <name type="common">Sweet wormwood</name>
    <dbReference type="NCBI Taxonomy" id="35608"/>
    <lineage>
        <taxon>Eukaryota</taxon>
        <taxon>Viridiplantae</taxon>
        <taxon>Streptophyta</taxon>
        <taxon>Embryophyta</taxon>
        <taxon>Tracheophyta</taxon>
        <taxon>Spermatophyta</taxon>
        <taxon>Magnoliopsida</taxon>
        <taxon>eudicotyledons</taxon>
        <taxon>Gunneridae</taxon>
        <taxon>Pentapetalae</taxon>
        <taxon>asterids</taxon>
        <taxon>campanulids</taxon>
        <taxon>Asterales</taxon>
        <taxon>Asteraceae</taxon>
        <taxon>Asteroideae</taxon>
        <taxon>Anthemideae</taxon>
        <taxon>Artemisiinae</taxon>
        <taxon>Artemisia</taxon>
    </lineage>
</organism>
<dbReference type="InterPro" id="IPR003591">
    <property type="entry name" value="Leu-rich_rpt_typical-subtyp"/>
</dbReference>
<protein>
    <submittedName>
        <fullName evidence="4">Leucine-rich repeat-containing protein</fullName>
    </submittedName>
</protein>
<name>A0A2U1LXP0_ARTAN</name>
<reference evidence="4 5" key="1">
    <citation type="journal article" date="2018" name="Mol. Plant">
        <title>The genome of Artemisia annua provides insight into the evolution of Asteraceae family and artemisinin biosynthesis.</title>
        <authorList>
            <person name="Shen Q."/>
            <person name="Zhang L."/>
            <person name="Liao Z."/>
            <person name="Wang S."/>
            <person name="Yan T."/>
            <person name="Shi P."/>
            <person name="Liu M."/>
            <person name="Fu X."/>
            <person name="Pan Q."/>
            <person name="Wang Y."/>
            <person name="Lv Z."/>
            <person name="Lu X."/>
            <person name="Zhang F."/>
            <person name="Jiang W."/>
            <person name="Ma Y."/>
            <person name="Chen M."/>
            <person name="Hao X."/>
            <person name="Li L."/>
            <person name="Tang Y."/>
            <person name="Lv G."/>
            <person name="Zhou Y."/>
            <person name="Sun X."/>
            <person name="Brodelius P.E."/>
            <person name="Rose J.K.C."/>
            <person name="Tang K."/>
        </authorList>
    </citation>
    <scope>NUCLEOTIDE SEQUENCE [LARGE SCALE GENOMIC DNA]</scope>
    <source>
        <strain evidence="5">cv. Huhao1</strain>
        <tissue evidence="4">Leaf</tissue>
    </source>
</reference>
<sequence>MKLRYCCNLTTTPDFSEITNLEELDLEGCVNLVTVHPSIGMLNKLAVLNLKDCTWVGSFPEAFWPRCWTLISGFIWNQQHPQRSVSLAGLHILTSLNFSYCNLEQVPDGLGGLSGLKELYLSGNNFTSLPRSLSQLSSLNWLDVNGCKKLEVLPELPHSLKLIKARGCTSLCAIKGSNPIMLKRYTYFNNCPKLFKVSTLETQCLDSSVTSQGSRFSSFLRYAHNRCGLFRLPGSSIEYTDIICDGNSIPDCFTNKSMGNQVKVELPLDWSFSKLRGYGVCVVFKRKGPSTAFGYRVKNFDGAHLGERFPFYYDDYFKDKPIRIDESDMIWLHSTTREIWKFKKAKNFVTFCFDESEGYEVKECGVRLVWDEDLDKKKQT</sequence>
<gene>
    <name evidence="4" type="ORF">CTI12_AA442170</name>
</gene>
<dbReference type="Proteomes" id="UP000245207">
    <property type="component" value="Unassembled WGS sequence"/>
</dbReference>
<evidence type="ECO:0000259" key="3">
    <source>
        <dbReference type="Pfam" id="PF20160"/>
    </source>
</evidence>
<dbReference type="AlphaFoldDB" id="A0A2U1LXP0"/>
<evidence type="ECO:0000256" key="2">
    <source>
        <dbReference type="ARBA" id="ARBA00022737"/>
    </source>
</evidence>
<dbReference type="PANTHER" id="PTHR45752">
    <property type="entry name" value="LEUCINE-RICH REPEAT-CONTAINING"/>
    <property type="match status" value="1"/>
</dbReference>
<dbReference type="OrthoDB" id="1397799at2759"/>
<dbReference type="Pfam" id="PF13855">
    <property type="entry name" value="LRR_8"/>
    <property type="match status" value="1"/>
</dbReference>
<keyword evidence="1" id="KW-0433">Leucine-rich repeat</keyword>
<dbReference type="Gene3D" id="3.80.10.10">
    <property type="entry name" value="Ribonuclease Inhibitor"/>
    <property type="match status" value="2"/>
</dbReference>
<dbReference type="GO" id="GO:0006952">
    <property type="term" value="P:defense response"/>
    <property type="evidence" value="ECO:0007669"/>
    <property type="project" value="UniProtKB-ARBA"/>
</dbReference>
<comment type="caution">
    <text evidence="4">The sequence shown here is derived from an EMBL/GenBank/DDBJ whole genome shotgun (WGS) entry which is preliminary data.</text>
</comment>